<dbReference type="KEGG" id="mspg:F6B93_21870"/>
<name>A0A975K1J4_9MYCO</name>
<dbReference type="GO" id="GO:0005886">
    <property type="term" value="C:plasma membrane"/>
    <property type="evidence" value="ECO:0007669"/>
    <property type="project" value="UniProtKB-SubCell"/>
</dbReference>
<proteinExistence type="predicted"/>
<feature type="transmembrane region" description="Helical" evidence="7">
    <location>
        <begin position="205"/>
        <end position="223"/>
    </location>
</feature>
<evidence type="ECO:0000256" key="5">
    <source>
        <dbReference type="ARBA" id="ARBA00022989"/>
    </source>
</evidence>
<feature type="transmembrane region" description="Helical" evidence="7">
    <location>
        <begin position="229"/>
        <end position="251"/>
    </location>
</feature>
<dbReference type="AlphaFoldDB" id="A0A975K1J4"/>
<dbReference type="NCBIfam" id="TIGR00711">
    <property type="entry name" value="efflux_EmrB"/>
    <property type="match status" value="1"/>
</dbReference>
<dbReference type="PRINTS" id="PR01036">
    <property type="entry name" value="TCRTETB"/>
</dbReference>
<feature type="transmembrane region" description="Helical" evidence="7">
    <location>
        <begin position="480"/>
        <end position="500"/>
    </location>
</feature>
<keyword evidence="5 7" id="KW-1133">Transmembrane helix</keyword>
<feature type="domain" description="Major facilitator superfamily (MFS) profile" evidence="8">
    <location>
        <begin position="17"/>
        <end position="505"/>
    </location>
</feature>
<comment type="subcellular location">
    <subcellularLocation>
        <location evidence="1">Cell membrane</location>
        <topology evidence="1">Multi-pass membrane protein</topology>
    </subcellularLocation>
</comment>
<keyword evidence="2" id="KW-0813">Transport</keyword>
<organism evidence="9 10">
    <name type="scientific">Mycobacterium spongiae</name>
    <dbReference type="NCBI Taxonomy" id="886343"/>
    <lineage>
        <taxon>Bacteria</taxon>
        <taxon>Bacillati</taxon>
        <taxon>Actinomycetota</taxon>
        <taxon>Actinomycetes</taxon>
        <taxon>Mycobacteriales</taxon>
        <taxon>Mycobacteriaceae</taxon>
        <taxon>Mycobacterium</taxon>
    </lineage>
</organism>
<dbReference type="PROSITE" id="PS50850">
    <property type="entry name" value="MFS"/>
    <property type="match status" value="1"/>
</dbReference>
<dbReference type="EMBL" id="CP046600">
    <property type="protein sequence ID" value="QUR69363.1"/>
    <property type="molecule type" value="Genomic_DNA"/>
</dbReference>
<feature type="transmembrane region" description="Helical" evidence="7">
    <location>
        <begin position="408"/>
        <end position="426"/>
    </location>
</feature>
<feature type="transmembrane region" description="Helical" evidence="7">
    <location>
        <begin position="108"/>
        <end position="133"/>
    </location>
</feature>
<feature type="transmembrane region" description="Helical" evidence="7">
    <location>
        <begin position="336"/>
        <end position="355"/>
    </location>
</feature>
<keyword evidence="3" id="KW-1003">Cell membrane</keyword>
<dbReference type="Pfam" id="PF07690">
    <property type="entry name" value="MFS_1"/>
    <property type="match status" value="1"/>
</dbReference>
<evidence type="ECO:0000256" key="3">
    <source>
        <dbReference type="ARBA" id="ARBA00022475"/>
    </source>
</evidence>
<feature type="transmembrane region" description="Helical" evidence="7">
    <location>
        <begin position="16"/>
        <end position="39"/>
    </location>
</feature>
<evidence type="ECO:0000256" key="7">
    <source>
        <dbReference type="SAM" id="Phobius"/>
    </source>
</evidence>
<dbReference type="InterPro" id="IPR011701">
    <property type="entry name" value="MFS"/>
</dbReference>
<feature type="transmembrane region" description="Helical" evidence="7">
    <location>
        <begin position="82"/>
        <end position="102"/>
    </location>
</feature>
<dbReference type="PANTHER" id="PTHR42718:SF42">
    <property type="entry name" value="EXPORT PROTEIN"/>
    <property type="match status" value="1"/>
</dbReference>
<feature type="transmembrane region" description="Helical" evidence="7">
    <location>
        <begin position="271"/>
        <end position="291"/>
    </location>
</feature>
<evidence type="ECO:0000256" key="1">
    <source>
        <dbReference type="ARBA" id="ARBA00004651"/>
    </source>
</evidence>
<evidence type="ECO:0000313" key="9">
    <source>
        <dbReference type="EMBL" id="QUR69363.1"/>
    </source>
</evidence>
<dbReference type="RefSeq" id="WP_211696950.1">
    <property type="nucleotide sequence ID" value="NZ_CP046600.1"/>
</dbReference>
<dbReference type="PANTHER" id="PTHR42718">
    <property type="entry name" value="MAJOR FACILITATOR SUPERFAMILY MULTIDRUG TRANSPORTER MFSC"/>
    <property type="match status" value="1"/>
</dbReference>
<evidence type="ECO:0000313" key="10">
    <source>
        <dbReference type="Proteomes" id="UP000682202"/>
    </source>
</evidence>
<dbReference type="InterPro" id="IPR036259">
    <property type="entry name" value="MFS_trans_sf"/>
</dbReference>
<dbReference type="Gene3D" id="1.20.1720.10">
    <property type="entry name" value="Multidrug resistance protein D"/>
    <property type="match status" value="1"/>
</dbReference>
<reference evidence="9" key="1">
    <citation type="submission" date="2019-12" db="EMBL/GenBank/DDBJ databases">
        <title>Mycobacterium spongiae sp. nov.</title>
        <authorList>
            <person name="Stinear T."/>
        </authorList>
    </citation>
    <scope>NUCLEOTIDE SEQUENCE</scope>
    <source>
        <strain evidence="9">FSD4b-SM</strain>
    </source>
</reference>
<feature type="transmembrane region" description="Helical" evidence="7">
    <location>
        <begin position="59"/>
        <end position="75"/>
    </location>
</feature>
<gene>
    <name evidence="9" type="ORF">F6B93_21870</name>
</gene>
<dbReference type="InterPro" id="IPR020846">
    <property type="entry name" value="MFS_dom"/>
</dbReference>
<sequence>MSLASRRAAGRVRPTIVLAVVCLGVFIAGIDMTIVNVALPTLARDVKANNAQLQWTVDAYTLTAAGLLLFAGTVGDRYGRRGSLHLGLAIFATMSAVAAWVTSAEALIAARAVMGLGAAFIVPTTLALITNIFIDPIQRAKAIGLWSAMAAMGVAIGPIAGGWLLQNFWLGSIFLVNVPVAAVAMVGASLFVPTSRDPAPAPLDVAGLVLSAMGVTALTYTIIEAPHAGWISSRTAIGFTAAAIGLAAFAWHERRIPHPMLDLSIFANRRFGSGILAVSSAHLALFGFIFVMTQYLQFVAAYTPFETGERLLPVALAAVVASVLAPRFVERLGTTTVVVAGLGIFAVAIAWSGTFRADTSYVAIAVAMALFGSGLGFTIASATESIMGSLSLAHSGVGAAVASASRQLAGSLGVAIVGSIFASVYTRTLDRSASLGDMDPEARGAMRQSMAAAQRVIDQLPTAQTPGIGQAVADAFLSGMWVSCLVCAGTAMAAATIIVVRVSRS</sequence>
<dbReference type="SUPFAM" id="SSF103473">
    <property type="entry name" value="MFS general substrate transporter"/>
    <property type="match status" value="1"/>
</dbReference>
<evidence type="ECO:0000256" key="4">
    <source>
        <dbReference type="ARBA" id="ARBA00022692"/>
    </source>
</evidence>
<keyword evidence="6 7" id="KW-0472">Membrane</keyword>
<keyword evidence="10" id="KW-1185">Reference proteome</keyword>
<keyword evidence="4 7" id="KW-0812">Transmembrane</keyword>
<dbReference type="Gene3D" id="1.20.1250.20">
    <property type="entry name" value="MFS general substrate transporter like domains"/>
    <property type="match status" value="1"/>
</dbReference>
<dbReference type="GO" id="GO:0022857">
    <property type="term" value="F:transmembrane transporter activity"/>
    <property type="evidence" value="ECO:0007669"/>
    <property type="project" value="InterPro"/>
</dbReference>
<evidence type="ECO:0000256" key="6">
    <source>
        <dbReference type="ARBA" id="ARBA00023136"/>
    </source>
</evidence>
<dbReference type="Proteomes" id="UP000682202">
    <property type="component" value="Chromosome"/>
</dbReference>
<feature type="transmembrane region" description="Helical" evidence="7">
    <location>
        <begin position="361"/>
        <end position="387"/>
    </location>
</feature>
<evidence type="ECO:0000259" key="8">
    <source>
        <dbReference type="PROSITE" id="PS50850"/>
    </source>
</evidence>
<feature type="transmembrane region" description="Helical" evidence="7">
    <location>
        <begin position="171"/>
        <end position="193"/>
    </location>
</feature>
<accession>A0A975K1J4</accession>
<dbReference type="InterPro" id="IPR004638">
    <property type="entry name" value="EmrB-like"/>
</dbReference>
<protein>
    <submittedName>
        <fullName evidence="9">DHA2 family efflux MFS transporter permease subunit</fullName>
    </submittedName>
</protein>
<evidence type="ECO:0000256" key="2">
    <source>
        <dbReference type="ARBA" id="ARBA00022448"/>
    </source>
</evidence>
<feature type="transmembrane region" description="Helical" evidence="7">
    <location>
        <begin position="145"/>
        <end position="165"/>
    </location>
</feature>
<dbReference type="CDD" id="cd17321">
    <property type="entry name" value="MFS_MMR_MDR_like"/>
    <property type="match status" value="1"/>
</dbReference>